<protein>
    <submittedName>
        <fullName evidence="1">Uncharacterized protein</fullName>
    </submittedName>
</protein>
<proteinExistence type="predicted"/>
<organism evidence="1 2">
    <name type="scientific">Avena sativa</name>
    <name type="common">Oat</name>
    <dbReference type="NCBI Taxonomy" id="4498"/>
    <lineage>
        <taxon>Eukaryota</taxon>
        <taxon>Viridiplantae</taxon>
        <taxon>Streptophyta</taxon>
        <taxon>Embryophyta</taxon>
        <taxon>Tracheophyta</taxon>
        <taxon>Spermatophyta</taxon>
        <taxon>Magnoliopsida</taxon>
        <taxon>Liliopsida</taxon>
        <taxon>Poales</taxon>
        <taxon>Poaceae</taxon>
        <taxon>BOP clade</taxon>
        <taxon>Pooideae</taxon>
        <taxon>Poodae</taxon>
        <taxon>Poeae</taxon>
        <taxon>Poeae Chloroplast Group 1 (Aveneae type)</taxon>
        <taxon>Aveninae</taxon>
        <taxon>Avena</taxon>
    </lineage>
</organism>
<reference evidence="1" key="1">
    <citation type="submission" date="2021-05" db="EMBL/GenBank/DDBJ databases">
        <authorList>
            <person name="Scholz U."/>
            <person name="Mascher M."/>
            <person name="Fiebig A."/>
        </authorList>
    </citation>
    <scope>NUCLEOTIDE SEQUENCE [LARGE SCALE GENOMIC DNA]</scope>
</reference>
<dbReference type="Proteomes" id="UP001732700">
    <property type="component" value="Chromosome 3D"/>
</dbReference>
<name>A0ACD5VWH5_AVESA</name>
<dbReference type="EnsemblPlants" id="AVESA.00010b.r2.3DG0523160.1">
    <property type="protein sequence ID" value="AVESA.00010b.r2.3DG0523160.1.CDS.1"/>
    <property type="gene ID" value="AVESA.00010b.r2.3DG0523160"/>
</dbReference>
<reference evidence="1" key="2">
    <citation type="submission" date="2025-09" db="UniProtKB">
        <authorList>
            <consortium name="EnsemblPlants"/>
        </authorList>
    </citation>
    <scope>IDENTIFICATION</scope>
</reference>
<keyword evidence="2" id="KW-1185">Reference proteome</keyword>
<evidence type="ECO:0000313" key="1">
    <source>
        <dbReference type="EnsemblPlants" id="AVESA.00010b.r2.3DG0523160.1.CDS.1"/>
    </source>
</evidence>
<evidence type="ECO:0000313" key="2">
    <source>
        <dbReference type="Proteomes" id="UP001732700"/>
    </source>
</evidence>
<sequence>MGPLKSPSLSPSTTRPTSTPSRRTPPLGQHRLPPPPPLPLPPPPLSLPPPPPPPPPPGSSNLLLPSSSPPMPPPYDSLGLPPPPLLPRDCSHLSRISSSPPLPPSGCALQKTTPRRGRPPVSRADWEAGLRTVVLALASPFPTGRTRGGNSVEHLAPARGSQVTTAICAYVSGEDFAGVPPELLPPKKRLMRYHPYYAASAIQEIASNGRGDGFGNRPVPLTVEGNGDEFGNRPVPLTVEGVGDGFGNRPVPLNVESDGDGFGNRPVPLTVEGDGDGSGNLPVPLNVEGDGDGFANRLLPPTVEGDGDSGVRGDERQVDRHDEGLRAVFRRLGVSQPLLVLTKRLTRSDRSRDNARLVLPDGLVRASPLLNMMTPGERHLVLEGGGLSVQAFDRRGRLYRMMLRRDRAAFTYRLTGEWTLFLSRHGGMSDGDDVEVLAFRPDDWRARQDRYRGGGLGLALLHCRRDGAATTTANGMDWGGQEIYEADGLQLLDANPARAQRVPPRRRRRRFGNHNAPARSA</sequence>
<accession>A0ACD5VWH5</accession>